<dbReference type="InterPro" id="IPR003593">
    <property type="entry name" value="AAA+_ATPase"/>
</dbReference>
<evidence type="ECO:0000259" key="3">
    <source>
        <dbReference type="PROSITE" id="PS50893"/>
    </source>
</evidence>
<name>A0A426UXN5_9ACTN</name>
<dbReference type="Proteomes" id="UP000277256">
    <property type="component" value="Unassembled WGS sequence"/>
</dbReference>
<dbReference type="GO" id="GO:0005524">
    <property type="term" value="F:ATP binding"/>
    <property type="evidence" value="ECO:0007669"/>
    <property type="project" value="UniProtKB-KW"/>
</dbReference>
<dbReference type="InterPro" id="IPR017871">
    <property type="entry name" value="ABC_transporter-like_CS"/>
</dbReference>
<feature type="domain" description="ABC transporter" evidence="3">
    <location>
        <begin position="3"/>
        <end position="240"/>
    </location>
</feature>
<dbReference type="RefSeq" id="WP_125247809.1">
    <property type="nucleotide sequence ID" value="NZ_RSEB01000003.1"/>
</dbReference>
<dbReference type="SMART" id="SM00382">
    <property type="entry name" value="AAA"/>
    <property type="match status" value="2"/>
</dbReference>
<dbReference type="CDD" id="cd03215">
    <property type="entry name" value="ABC_Carb_Monos_II"/>
    <property type="match status" value="1"/>
</dbReference>
<gene>
    <name evidence="4" type="ORF">EIW28_11245</name>
</gene>
<evidence type="ECO:0000256" key="1">
    <source>
        <dbReference type="ARBA" id="ARBA00022741"/>
    </source>
</evidence>
<dbReference type="SUPFAM" id="SSF52540">
    <property type="entry name" value="P-loop containing nucleoside triphosphate hydrolases"/>
    <property type="match status" value="2"/>
</dbReference>
<dbReference type="PANTHER" id="PTHR43790">
    <property type="entry name" value="CARBOHYDRATE TRANSPORT ATP-BINDING PROTEIN MG119-RELATED"/>
    <property type="match status" value="1"/>
</dbReference>
<dbReference type="CDD" id="cd03216">
    <property type="entry name" value="ABC_Carb_Monos_I"/>
    <property type="match status" value="1"/>
</dbReference>
<protein>
    <submittedName>
        <fullName evidence="4">ABC transporter ATP-binding protein</fullName>
    </submittedName>
</protein>
<dbReference type="PROSITE" id="PS00211">
    <property type="entry name" value="ABC_TRANSPORTER_1"/>
    <property type="match status" value="1"/>
</dbReference>
<dbReference type="InterPro" id="IPR003439">
    <property type="entry name" value="ABC_transporter-like_ATP-bd"/>
</dbReference>
<dbReference type="Gene3D" id="3.40.50.300">
    <property type="entry name" value="P-loop containing nucleotide triphosphate hydrolases"/>
    <property type="match status" value="2"/>
</dbReference>
<proteinExistence type="predicted"/>
<dbReference type="Pfam" id="PF00005">
    <property type="entry name" value="ABC_tran"/>
    <property type="match status" value="2"/>
</dbReference>
<evidence type="ECO:0000313" key="5">
    <source>
        <dbReference type="Proteomes" id="UP000277256"/>
    </source>
</evidence>
<dbReference type="InterPro" id="IPR050107">
    <property type="entry name" value="ABC_carbohydrate_import_ATPase"/>
</dbReference>
<feature type="domain" description="ABC transporter" evidence="3">
    <location>
        <begin position="256"/>
        <end position="500"/>
    </location>
</feature>
<dbReference type="InterPro" id="IPR027417">
    <property type="entry name" value="P-loop_NTPase"/>
</dbReference>
<accession>A0A426UXN5</accession>
<organism evidence="4 5">
    <name type="scientific">Glycomyces terrestris</name>
    <dbReference type="NCBI Taxonomy" id="2493553"/>
    <lineage>
        <taxon>Bacteria</taxon>
        <taxon>Bacillati</taxon>
        <taxon>Actinomycetota</taxon>
        <taxon>Actinomycetes</taxon>
        <taxon>Glycomycetales</taxon>
        <taxon>Glycomycetaceae</taxon>
        <taxon>Glycomyces</taxon>
    </lineage>
</organism>
<dbReference type="GO" id="GO:0016887">
    <property type="term" value="F:ATP hydrolysis activity"/>
    <property type="evidence" value="ECO:0007669"/>
    <property type="project" value="InterPro"/>
</dbReference>
<dbReference type="EMBL" id="RSEB01000003">
    <property type="protein sequence ID" value="RRR99295.1"/>
    <property type="molecule type" value="Genomic_DNA"/>
</dbReference>
<dbReference type="AlphaFoldDB" id="A0A426UXN5"/>
<dbReference type="PROSITE" id="PS50893">
    <property type="entry name" value="ABC_TRANSPORTER_2"/>
    <property type="match status" value="2"/>
</dbReference>
<dbReference type="PANTHER" id="PTHR43790:SF4">
    <property type="entry name" value="GUANOSINE IMPORT ATP-BINDING PROTEIN NUPO"/>
    <property type="match status" value="1"/>
</dbReference>
<reference evidence="4 5" key="1">
    <citation type="submission" date="2018-12" db="EMBL/GenBank/DDBJ databases">
        <title>Glycomyces sp. YIM 121974 draft genome.</title>
        <authorList>
            <person name="Li Q."/>
        </authorList>
    </citation>
    <scope>NUCLEOTIDE SEQUENCE [LARGE SCALE GENOMIC DNA]</scope>
    <source>
        <strain evidence="4 5">YIM 121974</strain>
    </source>
</reference>
<keyword evidence="5" id="KW-1185">Reference proteome</keyword>
<keyword evidence="1" id="KW-0547">Nucleotide-binding</keyword>
<keyword evidence="2 4" id="KW-0067">ATP-binding</keyword>
<evidence type="ECO:0000256" key="2">
    <source>
        <dbReference type="ARBA" id="ARBA00022840"/>
    </source>
</evidence>
<comment type="caution">
    <text evidence="4">The sequence shown here is derived from an EMBL/GenBank/DDBJ whole genome shotgun (WGS) entry which is preliminary data.</text>
</comment>
<evidence type="ECO:0000313" key="4">
    <source>
        <dbReference type="EMBL" id="RRR99295.1"/>
    </source>
</evidence>
<dbReference type="OrthoDB" id="8416490at2"/>
<sequence>MRLELKGLTKKFGSFTADDDIDLVVEPGQIHAILGENGAGKSTLMNMLYGILTPTSGEILIDGEPVSFSGPGDAIAAGIGMVHQHFKLVGPFSVADNVQLGREHTRGLGVLSAAAARKAVLDVSEQYGLRLDPDAVCEDLPVGVQQRVEIVKALSGPKTELLILDEPTAVLTPAEITELLQIIRNLAKSGTSILFISHKLKEVQAVADTVTVIRRGKVVAELEPSASEAEMASAMVGRAVSLRVDKTPADPGEPRLEVKDLTVVSDAGVKVLDGLELTVHAGEIVGLAGVEGNGQTELARAILGLVKPDSGHISIDGRDVHGRGPARRIADGLGYIPEDRGRDGLVAEFSVAENIVLNQYKDEPYSKGGVVDAGAVRRRAVDSIAEFDIRTQSPEESASSLSGGNQQKVIIAREFSRPRRFLVAAQPTRGVDVGATEFIHSRLVAERDTGTGVLLISSELDEIYALADRIAVIYNGRIVGEVAPDTPREVIGRLMVGASAATEPARDDADGGDR</sequence>